<dbReference type="AlphaFoldDB" id="A0A1Y1U6L9"/>
<dbReference type="FunCoup" id="A0A1Y1U6L9">
    <property type="interactions" value="173"/>
</dbReference>
<evidence type="ECO:0000313" key="13">
    <source>
        <dbReference type="Proteomes" id="UP000193218"/>
    </source>
</evidence>
<dbReference type="RefSeq" id="XP_021867968.1">
    <property type="nucleotide sequence ID" value="XM_022017188.1"/>
</dbReference>
<organism evidence="12 13">
    <name type="scientific">Kockovaella imperatae</name>
    <dbReference type="NCBI Taxonomy" id="4999"/>
    <lineage>
        <taxon>Eukaryota</taxon>
        <taxon>Fungi</taxon>
        <taxon>Dikarya</taxon>
        <taxon>Basidiomycota</taxon>
        <taxon>Agaricomycotina</taxon>
        <taxon>Tremellomycetes</taxon>
        <taxon>Tremellales</taxon>
        <taxon>Cuniculitremaceae</taxon>
        <taxon>Kockovaella</taxon>
    </lineage>
</organism>
<keyword evidence="3 8" id="KW-0479">Metal-binding</keyword>
<comment type="similarity">
    <text evidence="2">Belongs to the SCO1/2 family.</text>
</comment>
<dbReference type="InterPro" id="IPR013766">
    <property type="entry name" value="Thioredoxin_domain"/>
</dbReference>
<feature type="binding site" evidence="8">
    <location>
        <position position="89"/>
    </location>
    <ligand>
        <name>Cu cation</name>
        <dbReference type="ChEBI" id="CHEBI:23378"/>
    </ligand>
</feature>
<dbReference type="GO" id="GO:0006878">
    <property type="term" value="P:intracellular copper ion homeostasis"/>
    <property type="evidence" value="ECO:0007669"/>
    <property type="project" value="InterPro"/>
</dbReference>
<dbReference type="Gene3D" id="3.40.30.10">
    <property type="entry name" value="Glutaredoxin"/>
    <property type="match status" value="1"/>
</dbReference>
<keyword evidence="6" id="KW-0496">Mitochondrion</keyword>
<keyword evidence="4" id="KW-0999">Mitochondrion inner membrane</keyword>
<dbReference type="Proteomes" id="UP000193218">
    <property type="component" value="Unassembled WGS sequence"/>
</dbReference>
<evidence type="ECO:0000256" key="2">
    <source>
        <dbReference type="ARBA" id="ARBA00010996"/>
    </source>
</evidence>
<keyword evidence="10" id="KW-1133">Transmembrane helix</keyword>
<dbReference type="InterPro" id="IPR017276">
    <property type="entry name" value="Synth_of_cyt-c-oxidase_Sco1/2"/>
</dbReference>
<dbReference type="EMBL" id="NBSH01000018">
    <property type="protein sequence ID" value="ORX33658.1"/>
    <property type="molecule type" value="Genomic_DNA"/>
</dbReference>
<evidence type="ECO:0000256" key="5">
    <source>
        <dbReference type="ARBA" id="ARBA00023008"/>
    </source>
</evidence>
<dbReference type="SUPFAM" id="SSF52833">
    <property type="entry name" value="Thioredoxin-like"/>
    <property type="match status" value="1"/>
</dbReference>
<dbReference type="FunFam" id="3.40.30.10:FF:000013">
    <property type="entry name" value="Blast:Protein SCO1 homolog, mitochondrial"/>
    <property type="match status" value="1"/>
</dbReference>
<reference evidence="12 13" key="1">
    <citation type="submission" date="2017-03" db="EMBL/GenBank/DDBJ databases">
        <title>Widespread Adenine N6-methylation of Active Genes in Fungi.</title>
        <authorList>
            <consortium name="DOE Joint Genome Institute"/>
            <person name="Mondo S.J."/>
            <person name="Dannebaum R.O."/>
            <person name="Kuo R.C."/>
            <person name="Louie K.B."/>
            <person name="Bewick A.J."/>
            <person name="Labutti K."/>
            <person name="Haridas S."/>
            <person name="Kuo A."/>
            <person name="Salamov A."/>
            <person name="Ahrendt S.R."/>
            <person name="Lau R."/>
            <person name="Bowen B.P."/>
            <person name="Lipzen A."/>
            <person name="Sullivan W."/>
            <person name="Andreopoulos W.B."/>
            <person name="Clum A."/>
            <person name="Lindquist E."/>
            <person name="Daum C."/>
            <person name="Northen T.R."/>
            <person name="Ramamoorthy G."/>
            <person name="Schmitz R.J."/>
            <person name="Gryganskyi A."/>
            <person name="Culley D."/>
            <person name="Magnuson J."/>
            <person name="James T.Y."/>
            <person name="O'Malley M.A."/>
            <person name="Stajich J.E."/>
            <person name="Spatafora J.W."/>
            <person name="Visel A."/>
            <person name="Grigoriev I.V."/>
        </authorList>
    </citation>
    <scope>NUCLEOTIDE SEQUENCE [LARGE SCALE GENOMIC DNA]</scope>
    <source>
        <strain evidence="12 13">NRRL Y-17943</strain>
    </source>
</reference>
<feature type="binding site" evidence="8">
    <location>
        <position position="177"/>
    </location>
    <ligand>
        <name>Cu cation</name>
        <dbReference type="ChEBI" id="CHEBI:23378"/>
    </ligand>
</feature>
<evidence type="ECO:0000259" key="11">
    <source>
        <dbReference type="PROSITE" id="PS51352"/>
    </source>
</evidence>
<sequence length="225" mass="24943">MLTDSKPATWKAALLFVATGAGLYFYFENEKEKLRLKKIAEQSTKSIGKPSIGGPFNLVDADGKPFTDQDLRGKWTLMYFGFTHCPDICPEELDKMGAAVDLIEQKHGLGAVLPVFISVDPARDSVPQVKQYIQDFHPRMIGLTGDYESVKRACKSYRVYFSSPPNVKPGEDYLVDHSIFFYLMDPLGQFVDAFGKATSAHEVSVKTMDAMKRWEAAGGNKAAGV</sequence>
<dbReference type="PANTHER" id="PTHR12151:SF5">
    <property type="entry name" value="AT19154P"/>
    <property type="match status" value="1"/>
</dbReference>
<dbReference type="InterPro" id="IPR036249">
    <property type="entry name" value="Thioredoxin-like_sf"/>
</dbReference>
<dbReference type="GeneID" id="33558997"/>
<accession>A0A1Y1U6L9</accession>
<keyword evidence="5 8" id="KW-0186">Copper</keyword>
<protein>
    <submittedName>
        <fullName evidence="12">SCO1/SenC-domain-containing protein</fullName>
    </submittedName>
</protein>
<dbReference type="PROSITE" id="PS51352">
    <property type="entry name" value="THIOREDOXIN_2"/>
    <property type="match status" value="1"/>
</dbReference>
<keyword evidence="7 10" id="KW-0472">Membrane</keyword>
<evidence type="ECO:0000256" key="10">
    <source>
        <dbReference type="SAM" id="Phobius"/>
    </source>
</evidence>
<dbReference type="GO" id="GO:0005507">
    <property type="term" value="F:copper ion binding"/>
    <property type="evidence" value="ECO:0007669"/>
    <property type="project" value="InterPro"/>
</dbReference>
<dbReference type="PANTHER" id="PTHR12151">
    <property type="entry name" value="ELECTRON TRANSPORT PROTIN SCO1/SENC FAMILY MEMBER"/>
    <property type="match status" value="1"/>
</dbReference>
<gene>
    <name evidence="12" type="ORF">BD324DRAFT_639089</name>
</gene>
<dbReference type="PIRSF" id="PIRSF037736">
    <property type="entry name" value="SCO1"/>
    <property type="match status" value="1"/>
</dbReference>
<keyword evidence="10" id="KW-0812">Transmembrane</keyword>
<keyword evidence="9" id="KW-1015">Disulfide bond</keyword>
<feature type="disulfide bond" description="Redox-active" evidence="9">
    <location>
        <begin position="85"/>
        <end position="89"/>
    </location>
</feature>
<evidence type="ECO:0000256" key="3">
    <source>
        <dbReference type="ARBA" id="ARBA00022723"/>
    </source>
</evidence>
<evidence type="ECO:0000256" key="6">
    <source>
        <dbReference type="ARBA" id="ARBA00023128"/>
    </source>
</evidence>
<dbReference type="GO" id="GO:0033617">
    <property type="term" value="P:mitochondrial respiratory chain complex IV assembly"/>
    <property type="evidence" value="ECO:0007669"/>
    <property type="project" value="TreeGrafter"/>
</dbReference>
<dbReference type="CDD" id="cd02968">
    <property type="entry name" value="SCO"/>
    <property type="match status" value="1"/>
</dbReference>
<proteinExistence type="inferred from homology"/>
<feature type="transmembrane region" description="Helical" evidence="10">
    <location>
        <begin position="12"/>
        <end position="27"/>
    </location>
</feature>
<evidence type="ECO:0000256" key="4">
    <source>
        <dbReference type="ARBA" id="ARBA00022792"/>
    </source>
</evidence>
<dbReference type="InterPro" id="IPR003782">
    <property type="entry name" value="SCO1/SenC"/>
</dbReference>
<evidence type="ECO:0000313" key="12">
    <source>
        <dbReference type="EMBL" id="ORX33658.1"/>
    </source>
</evidence>
<evidence type="ECO:0000256" key="7">
    <source>
        <dbReference type="ARBA" id="ARBA00023136"/>
    </source>
</evidence>
<evidence type="ECO:0000256" key="1">
    <source>
        <dbReference type="ARBA" id="ARBA00004273"/>
    </source>
</evidence>
<comment type="caution">
    <text evidence="12">The sequence shown here is derived from an EMBL/GenBank/DDBJ whole genome shotgun (WGS) entry which is preliminary data.</text>
</comment>
<name>A0A1Y1U6L9_9TREE</name>
<dbReference type="STRING" id="4999.A0A1Y1U6L9"/>
<evidence type="ECO:0000256" key="8">
    <source>
        <dbReference type="PIRSR" id="PIRSR037736-1"/>
    </source>
</evidence>
<dbReference type="GO" id="GO:0016531">
    <property type="term" value="F:copper chaperone activity"/>
    <property type="evidence" value="ECO:0007669"/>
    <property type="project" value="InterPro"/>
</dbReference>
<comment type="subcellular location">
    <subcellularLocation>
        <location evidence="1">Mitochondrion inner membrane</location>
    </subcellularLocation>
</comment>
<evidence type="ECO:0000256" key="9">
    <source>
        <dbReference type="PIRSR" id="PIRSR603782-2"/>
    </source>
</evidence>
<dbReference type="InParanoid" id="A0A1Y1U6L9"/>
<dbReference type="Pfam" id="PF02630">
    <property type="entry name" value="SCO1-SenC"/>
    <property type="match status" value="1"/>
</dbReference>
<feature type="domain" description="Thioredoxin" evidence="11">
    <location>
        <begin position="47"/>
        <end position="213"/>
    </location>
</feature>
<dbReference type="OrthoDB" id="270009at2759"/>
<feature type="binding site" evidence="8">
    <location>
        <position position="85"/>
    </location>
    <ligand>
        <name>Cu cation</name>
        <dbReference type="ChEBI" id="CHEBI:23378"/>
    </ligand>
</feature>
<keyword evidence="13" id="KW-1185">Reference proteome</keyword>
<dbReference type="GO" id="GO:0005743">
    <property type="term" value="C:mitochondrial inner membrane"/>
    <property type="evidence" value="ECO:0007669"/>
    <property type="project" value="UniProtKB-SubCell"/>
</dbReference>